<dbReference type="AlphaFoldDB" id="A0A327QXG0"/>
<dbReference type="RefSeq" id="WP_111596483.1">
    <property type="nucleotide sequence ID" value="NZ_QLLL01000002.1"/>
</dbReference>
<dbReference type="Pfam" id="PF00535">
    <property type="entry name" value="Glycos_transf_2"/>
    <property type="match status" value="1"/>
</dbReference>
<dbReference type="Proteomes" id="UP000249547">
    <property type="component" value="Unassembled WGS sequence"/>
</dbReference>
<dbReference type="InterPro" id="IPR001173">
    <property type="entry name" value="Glyco_trans_2-like"/>
</dbReference>
<dbReference type="CDD" id="cd00761">
    <property type="entry name" value="Glyco_tranf_GTA_type"/>
    <property type="match status" value="1"/>
</dbReference>
<gene>
    <name evidence="4" type="ORF">LX64_00970</name>
</gene>
<sequence>MKKISICTVCMNRLEHLKETLLTNIRHNEHVEGIEFVVLDYNSADGMEDWAKEHLQPYIDTGLVNYYKTFEPEHFHISHSKNMALRLGQGEIICMVDADNYTGEGYAAWVQDAFNPYLDKTIVTTLRRNYIPYRDQGGRLAFHQNMYYQARGFNEKMAAYGIEDVDLVNRMEDMGGQRVYIEDEKFLGYIGHSNVDRIKNYKIVANIRDILLAVTGDMERRNHAIYLMKDGTCYDVVFHYDQRWGINPVLSYLGWQILPGDLLSGTYEENGAVTRIDTGNDTGRVLKVSGELFVEELPTGDQKWQPVSKKGPAFLNMLLSFSECHNRYQRQQVKQGGVNVNEEGWGRGIVYKNFGMESPIRLT</sequence>
<accession>A0A327QXG0</accession>
<dbReference type="SUPFAM" id="SSF53448">
    <property type="entry name" value="Nucleotide-diphospho-sugar transferases"/>
    <property type="match status" value="1"/>
</dbReference>
<evidence type="ECO:0000313" key="5">
    <source>
        <dbReference type="Proteomes" id="UP000249547"/>
    </source>
</evidence>
<keyword evidence="1 4" id="KW-0808">Transferase</keyword>
<dbReference type="InterPro" id="IPR027791">
    <property type="entry name" value="Galactosyl_T_C"/>
</dbReference>
<dbReference type="InterPro" id="IPR029044">
    <property type="entry name" value="Nucleotide-diphossugar_trans"/>
</dbReference>
<name>A0A327QXG0_9BACT</name>
<dbReference type="EMBL" id="QLLL01000002">
    <property type="protein sequence ID" value="RAJ08322.1"/>
    <property type="molecule type" value="Genomic_DNA"/>
</dbReference>
<dbReference type="Pfam" id="PF02709">
    <property type="entry name" value="Glyco_transf_7C"/>
    <property type="match status" value="1"/>
</dbReference>
<evidence type="ECO:0000256" key="1">
    <source>
        <dbReference type="ARBA" id="ARBA00022679"/>
    </source>
</evidence>
<organism evidence="4 5">
    <name type="scientific">Chitinophaga skermanii</name>
    <dbReference type="NCBI Taxonomy" id="331697"/>
    <lineage>
        <taxon>Bacteria</taxon>
        <taxon>Pseudomonadati</taxon>
        <taxon>Bacteroidota</taxon>
        <taxon>Chitinophagia</taxon>
        <taxon>Chitinophagales</taxon>
        <taxon>Chitinophagaceae</taxon>
        <taxon>Chitinophaga</taxon>
    </lineage>
</organism>
<dbReference type="GO" id="GO:0016740">
    <property type="term" value="F:transferase activity"/>
    <property type="evidence" value="ECO:0007669"/>
    <property type="project" value="UniProtKB-KW"/>
</dbReference>
<keyword evidence="5" id="KW-1185">Reference proteome</keyword>
<protein>
    <submittedName>
        <fullName evidence="4">Glycosyltransferase involved in cell wall biosynthesis</fullName>
    </submittedName>
</protein>
<dbReference type="OrthoDB" id="6717394at2"/>
<evidence type="ECO:0000259" key="2">
    <source>
        <dbReference type="Pfam" id="PF00535"/>
    </source>
</evidence>
<evidence type="ECO:0000313" key="4">
    <source>
        <dbReference type="EMBL" id="RAJ08322.1"/>
    </source>
</evidence>
<feature type="domain" description="Glycosyltransferase 2-like" evidence="2">
    <location>
        <begin position="5"/>
        <end position="105"/>
    </location>
</feature>
<feature type="domain" description="Galactosyltransferase C-terminal" evidence="3">
    <location>
        <begin position="134"/>
        <end position="177"/>
    </location>
</feature>
<comment type="caution">
    <text evidence="4">The sequence shown here is derived from an EMBL/GenBank/DDBJ whole genome shotgun (WGS) entry which is preliminary data.</text>
</comment>
<dbReference type="Gene3D" id="3.90.550.10">
    <property type="entry name" value="Spore Coat Polysaccharide Biosynthesis Protein SpsA, Chain A"/>
    <property type="match status" value="1"/>
</dbReference>
<proteinExistence type="predicted"/>
<reference evidence="4 5" key="1">
    <citation type="submission" date="2018-06" db="EMBL/GenBank/DDBJ databases">
        <title>Genomic Encyclopedia of Archaeal and Bacterial Type Strains, Phase II (KMG-II): from individual species to whole genera.</title>
        <authorList>
            <person name="Goeker M."/>
        </authorList>
    </citation>
    <scope>NUCLEOTIDE SEQUENCE [LARGE SCALE GENOMIC DNA]</scope>
    <source>
        <strain evidence="4 5">DSM 23857</strain>
    </source>
</reference>
<evidence type="ECO:0000259" key="3">
    <source>
        <dbReference type="Pfam" id="PF02709"/>
    </source>
</evidence>